<name>K1KYG0_CECL9</name>
<dbReference type="PATRIC" id="fig|1225176.3.peg.4113"/>
<organism evidence="1 2">
    <name type="scientific">Cecembia lonarensis (strain CCUG 58316 / KCTC 22772 / LW9)</name>
    <dbReference type="NCBI Taxonomy" id="1225176"/>
    <lineage>
        <taxon>Bacteria</taxon>
        <taxon>Pseudomonadati</taxon>
        <taxon>Bacteroidota</taxon>
        <taxon>Cytophagia</taxon>
        <taxon>Cytophagales</taxon>
        <taxon>Cyclobacteriaceae</taxon>
        <taxon>Cecembia</taxon>
    </lineage>
</organism>
<dbReference type="NCBIfam" id="TIGR04256">
    <property type="entry name" value="GxxExxY"/>
    <property type="match status" value="1"/>
</dbReference>
<dbReference type="Pfam" id="PF13366">
    <property type="entry name" value="PDDEXK_3"/>
    <property type="match status" value="1"/>
</dbReference>
<dbReference type="InterPro" id="IPR011604">
    <property type="entry name" value="PDDEXK-like_dom_sf"/>
</dbReference>
<dbReference type="Gene3D" id="3.90.320.10">
    <property type="match status" value="1"/>
</dbReference>
<evidence type="ECO:0000313" key="1">
    <source>
        <dbReference type="EMBL" id="EKB47546.1"/>
    </source>
</evidence>
<proteinExistence type="predicted"/>
<evidence type="ECO:0000313" key="2">
    <source>
        <dbReference type="Proteomes" id="UP000004478"/>
    </source>
</evidence>
<dbReference type="EMBL" id="AMGM01000116">
    <property type="protein sequence ID" value="EKB47546.1"/>
    <property type="molecule type" value="Genomic_DNA"/>
</dbReference>
<keyword evidence="2" id="KW-1185">Reference proteome</keyword>
<dbReference type="AlphaFoldDB" id="K1KYG0"/>
<dbReference type="InterPro" id="IPR026350">
    <property type="entry name" value="GxxExxY"/>
</dbReference>
<accession>K1KYG0</accession>
<gene>
    <name evidence="1" type="ORF">B879_03858</name>
</gene>
<sequence>MFFKNFYLIKPMQVSKAYLDKLSYQVIGAAIEVHKTLGPGLLEKVYHKCLCKELSLRGIKFKSEKTIDFEYKGERLDIDLKCDFIIEDCLIVEIKSVKEMNPLFEAQVLGYMKLLKIGKGLLINFKTTNIFYSGQKTFVNEYYELLPDI</sequence>
<comment type="caution">
    <text evidence="1">The sequence shown here is derived from an EMBL/GenBank/DDBJ whole genome shotgun (WGS) entry which is preliminary data.</text>
</comment>
<protein>
    <submittedName>
        <fullName evidence="1">GxxExxY protein</fullName>
    </submittedName>
</protein>
<reference evidence="1 2" key="1">
    <citation type="journal article" date="2012" name="J. Bacteriol.">
        <title>Draft Genome Sequence of Cecembia lonarensis Strain LW9T, Isolated from Lonar Lake, a Haloalkaline Lake in India.</title>
        <authorList>
            <person name="Shivaji S."/>
            <person name="Ara S."/>
            <person name="Singh A."/>
            <person name="Pinnaka A.K."/>
        </authorList>
    </citation>
    <scope>NUCLEOTIDE SEQUENCE [LARGE SCALE GENOMIC DNA]</scope>
    <source>
        <strain evidence="1 2">LW9</strain>
    </source>
</reference>
<dbReference type="Proteomes" id="UP000004478">
    <property type="component" value="Unassembled WGS sequence"/>
</dbReference>